<keyword evidence="1 2" id="KW-0728">SH3 domain</keyword>
<dbReference type="InterPro" id="IPR001452">
    <property type="entry name" value="SH3_domain"/>
</dbReference>
<evidence type="ECO:0000256" key="3">
    <source>
        <dbReference type="SAM" id="MobiDB-lite"/>
    </source>
</evidence>
<proteinExistence type="predicted"/>
<sequence>MAYVSPPNSTSPSSPSLSSPSHARHSNSQRPASHVSKIRLSDRSSDSSPTRSNSYTHSVSELNTCLSFTIVRDFAYPDSHSMHYGSSIYPPQLSPAISTPGYGNTVTISDQLDGPPWSEDEDLQSPVVVSSRHRKQKSSDPSCNIGQCSKKEERDTYSDYLGSSKYENDRRYFLSSSSDGHKTYYVSQGDESGPGGEIVIFPSDQARLYDPFNVPGQRDSHFAATLPKRSYADDVVHDFSGSETYSSNPSSPGPTTREESRYSRDYQFTITSSDEEMHGKAVALFDFVRENENELPLFEGQVIWVSYRHGQGWLVAEDPKTRESGLVPETYVRLLRDIHGEISINTKNMNDSLSSFQEPKAQSLSDYPHVSNSFSNSYDYQAPVVSTFSTSSKDLHPYPHYLLRTHEAQAPPRVIHYQSQNGGNQISTPTNLAPINHGLSMNTDGSSCLTPTVSTLPVTKLEISELDKLSTNSPKNSSICTQNGDDISLTRVKEI</sequence>
<feature type="region of interest" description="Disordered" evidence="3">
    <location>
        <begin position="240"/>
        <end position="262"/>
    </location>
</feature>
<feature type="compositionally biased region" description="Polar residues" evidence="3">
    <location>
        <begin position="100"/>
        <end position="110"/>
    </location>
</feature>
<dbReference type="EMBL" id="MCBS01023226">
    <property type="protein sequence ID" value="RKF75691.1"/>
    <property type="molecule type" value="Genomic_DNA"/>
</dbReference>
<feature type="domain" description="SH3" evidence="4">
    <location>
        <begin position="276"/>
        <end position="337"/>
    </location>
</feature>
<evidence type="ECO:0000313" key="6">
    <source>
        <dbReference type="Proteomes" id="UP000285326"/>
    </source>
</evidence>
<evidence type="ECO:0000256" key="2">
    <source>
        <dbReference type="PROSITE-ProRule" id="PRU00192"/>
    </source>
</evidence>
<evidence type="ECO:0000256" key="1">
    <source>
        <dbReference type="ARBA" id="ARBA00022443"/>
    </source>
</evidence>
<dbReference type="SUPFAM" id="SSF50044">
    <property type="entry name" value="SH3-domain"/>
    <property type="match status" value="1"/>
</dbReference>
<dbReference type="InterPro" id="IPR036028">
    <property type="entry name" value="SH3-like_dom_sf"/>
</dbReference>
<feature type="compositionally biased region" description="Low complexity" evidence="3">
    <location>
        <begin position="1"/>
        <end position="21"/>
    </location>
</feature>
<evidence type="ECO:0000313" key="5">
    <source>
        <dbReference type="EMBL" id="RKF75691.1"/>
    </source>
</evidence>
<dbReference type="Pfam" id="PF00018">
    <property type="entry name" value="SH3_1"/>
    <property type="match status" value="1"/>
</dbReference>
<organism evidence="5 6">
    <name type="scientific">Golovinomyces cichoracearum</name>
    <dbReference type="NCBI Taxonomy" id="62708"/>
    <lineage>
        <taxon>Eukaryota</taxon>
        <taxon>Fungi</taxon>
        <taxon>Dikarya</taxon>
        <taxon>Ascomycota</taxon>
        <taxon>Pezizomycotina</taxon>
        <taxon>Leotiomycetes</taxon>
        <taxon>Erysiphales</taxon>
        <taxon>Erysiphaceae</taxon>
        <taxon>Golovinomyces</taxon>
    </lineage>
</organism>
<dbReference type="SMART" id="SM00326">
    <property type="entry name" value="SH3"/>
    <property type="match status" value="1"/>
</dbReference>
<dbReference type="Gene3D" id="2.30.30.40">
    <property type="entry name" value="SH3 Domains"/>
    <property type="match status" value="1"/>
</dbReference>
<name>A0A420IMD7_9PEZI</name>
<gene>
    <name evidence="5" type="ORF">GcM1_232061</name>
</gene>
<feature type="region of interest" description="Disordered" evidence="3">
    <location>
        <begin position="100"/>
        <end position="148"/>
    </location>
</feature>
<comment type="caution">
    <text evidence="5">The sequence shown here is derived from an EMBL/GenBank/DDBJ whole genome shotgun (WGS) entry which is preliminary data.</text>
</comment>
<feature type="region of interest" description="Disordered" evidence="3">
    <location>
        <begin position="1"/>
        <end position="56"/>
    </location>
</feature>
<dbReference type="Proteomes" id="UP000285326">
    <property type="component" value="Unassembled WGS sequence"/>
</dbReference>
<reference evidence="5 6" key="1">
    <citation type="journal article" date="2018" name="BMC Genomics">
        <title>Comparative genome analyses reveal sequence features reflecting distinct modes of host-adaptation between dicot and monocot powdery mildew.</title>
        <authorList>
            <person name="Wu Y."/>
            <person name="Ma X."/>
            <person name="Pan Z."/>
            <person name="Kale S.D."/>
            <person name="Song Y."/>
            <person name="King H."/>
            <person name="Zhang Q."/>
            <person name="Presley C."/>
            <person name="Deng X."/>
            <person name="Wei C.I."/>
            <person name="Xiao S."/>
        </authorList>
    </citation>
    <scope>NUCLEOTIDE SEQUENCE [LARGE SCALE GENOMIC DNA]</scope>
    <source>
        <strain evidence="5">UMSG1</strain>
    </source>
</reference>
<protein>
    <submittedName>
        <fullName evidence="5">Putative sh3 domain-containing protein</fullName>
    </submittedName>
</protein>
<accession>A0A420IMD7</accession>
<evidence type="ECO:0000259" key="4">
    <source>
        <dbReference type="PROSITE" id="PS50002"/>
    </source>
</evidence>
<dbReference type="PROSITE" id="PS50002">
    <property type="entry name" value="SH3"/>
    <property type="match status" value="1"/>
</dbReference>
<feature type="compositionally biased region" description="Polar residues" evidence="3">
    <location>
        <begin position="241"/>
        <end position="254"/>
    </location>
</feature>
<dbReference type="AlphaFoldDB" id="A0A420IMD7"/>